<dbReference type="Proteomes" id="UP000283634">
    <property type="component" value="Unassembled WGS sequence"/>
</dbReference>
<name>A0A3R7KJI1_TRYRA</name>
<sequence length="464" mass="51713">MENNTSRSLLEKENNDAQGNFAYLLARIISSEEREALREKHIGVICCPLCHRGQERRSSTSSEASDKLFMDKPHAAFDVNLESIGVERGAQPRTDILWTLVKKTEHLEEQLARETQRHATFQQSLDRLQQQLKELKEEPHSQHQRFDAVDNTILEINLDALVRHIRPFVDLLVSEWSENILSKVNTMLGDSRRVKDGEIVLKPPFQASPLSLLNPQRAASLFDGQSHHNNGNNDHGENDGNSNDDAITATVPPKRCCTAFRNFSPFLNHADKLVLPRKNNVIANTSPDTQLLPSVRHSSIPSMHSEGILLKRSGNALRSGVVGGRGNVFNSPVGGSNVSFLGVQDFPGCSSFRKNCTFQRLAHLDCLSPIKSGNVDDTKTEGCYCPSVKVPSHFLLREIGENFNDPINQPCAESENLVGAGGATDDQQTNLHGGATDRKRWLPPPLEKDELIFTQNEMLRQQLQ</sequence>
<comment type="caution">
    <text evidence="3">The sequence shown here is derived from an EMBL/GenBank/DDBJ whole genome shotgun (WGS) entry which is preliminary data.</text>
</comment>
<dbReference type="AlphaFoldDB" id="A0A3R7KJI1"/>
<gene>
    <name evidence="3" type="ORF">TraAM80_03181</name>
</gene>
<reference evidence="3 4" key="1">
    <citation type="journal article" date="2018" name="BMC Genomics">
        <title>Genomic comparison of Trypanosoma conorhini and Trypanosoma rangeli to Trypanosoma cruzi strains of high and low virulence.</title>
        <authorList>
            <person name="Bradwell K.R."/>
            <person name="Koparde V.N."/>
            <person name="Matveyev A.V."/>
            <person name="Serrano M.G."/>
            <person name="Alves J.M."/>
            <person name="Parikh H."/>
            <person name="Huang B."/>
            <person name="Lee V."/>
            <person name="Espinosa-Alvarez O."/>
            <person name="Ortiz P.A."/>
            <person name="Costa-Martins A.G."/>
            <person name="Teixeira M.M."/>
            <person name="Buck G.A."/>
        </authorList>
    </citation>
    <scope>NUCLEOTIDE SEQUENCE [LARGE SCALE GENOMIC DNA]</scope>
    <source>
        <strain evidence="3 4">AM80</strain>
    </source>
</reference>
<protein>
    <submittedName>
        <fullName evidence="3">Uncharacterized protein</fullName>
    </submittedName>
</protein>
<evidence type="ECO:0000313" key="4">
    <source>
        <dbReference type="Proteomes" id="UP000283634"/>
    </source>
</evidence>
<feature type="coiled-coil region" evidence="1">
    <location>
        <begin position="111"/>
        <end position="138"/>
    </location>
</feature>
<keyword evidence="1" id="KW-0175">Coiled coil</keyword>
<organism evidence="3 4">
    <name type="scientific">Trypanosoma rangeli</name>
    <dbReference type="NCBI Taxonomy" id="5698"/>
    <lineage>
        <taxon>Eukaryota</taxon>
        <taxon>Discoba</taxon>
        <taxon>Euglenozoa</taxon>
        <taxon>Kinetoplastea</taxon>
        <taxon>Metakinetoplastina</taxon>
        <taxon>Trypanosomatida</taxon>
        <taxon>Trypanosomatidae</taxon>
        <taxon>Trypanosoma</taxon>
        <taxon>Herpetosoma</taxon>
    </lineage>
</organism>
<dbReference type="EMBL" id="MKGL01000080">
    <property type="protein sequence ID" value="RNF07734.1"/>
    <property type="molecule type" value="Genomic_DNA"/>
</dbReference>
<evidence type="ECO:0000256" key="1">
    <source>
        <dbReference type="SAM" id="Coils"/>
    </source>
</evidence>
<dbReference type="GeneID" id="40327114"/>
<evidence type="ECO:0000313" key="3">
    <source>
        <dbReference type="EMBL" id="RNF07734.1"/>
    </source>
</evidence>
<dbReference type="OrthoDB" id="10506901at2759"/>
<keyword evidence="4" id="KW-1185">Reference proteome</keyword>
<evidence type="ECO:0000256" key="2">
    <source>
        <dbReference type="SAM" id="MobiDB-lite"/>
    </source>
</evidence>
<feature type="compositionally biased region" description="Low complexity" evidence="2">
    <location>
        <begin position="223"/>
        <end position="245"/>
    </location>
</feature>
<proteinExistence type="predicted"/>
<dbReference type="RefSeq" id="XP_029239999.1">
    <property type="nucleotide sequence ID" value="XM_029380158.1"/>
</dbReference>
<feature type="region of interest" description="Disordered" evidence="2">
    <location>
        <begin position="415"/>
        <end position="442"/>
    </location>
</feature>
<accession>A0A3R7KJI1</accession>
<feature type="region of interest" description="Disordered" evidence="2">
    <location>
        <begin position="222"/>
        <end position="247"/>
    </location>
</feature>